<dbReference type="PANTHER" id="PTHR30354:SF22">
    <property type="entry name" value="HIGH-AFFINITY GLUCONATE TRANSPORTER"/>
    <property type="match status" value="1"/>
</dbReference>
<feature type="transmembrane region" description="Helical" evidence="9">
    <location>
        <begin position="54"/>
        <end position="73"/>
    </location>
</feature>
<evidence type="ECO:0000256" key="9">
    <source>
        <dbReference type="SAM" id="Phobius"/>
    </source>
</evidence>
<evidence type="ECO:0000256" key="3">
    <source>
        <dbReference type="ARBA" id="ARBA00022475"/>
    </source>
</evidence>
<organism evidence="10 11">
    <name type="scientific">Terrabacter tumescens</name>
    <dbReference type="NCBI Taxonomy" id="60443"/>
    <lineage>
        <taxon>Bacteria</taxon>
        <taxon>Bacillati</taxon>
        <taxon>Actinomycetota</taxon>
        <taxon>Actinomycetes</taxon>
        <taxon>Micrococcales</taxon>
        <taxon>Intrasporangiaceae</taxon>
        <taxon>Terrabacter</taxon>
    </lineage>
</organism>
<feature type="transmembrane region" description="Helical" evidence="9">
    <location>
        <begin position="28"/>
        <end position="47"/>
    </location>
</feature>
<reference evidence="11" key="1">
    <citation type="journal article" date="2019" name="Int. J. Syst. Evol. Microbiol.">
        <title>The Global Catalogue of Microorganisms (GCM) 10K type strain sequencing project: providing services to taxonomists for standard genome sequencing and annotation.</title>
        <authorList>
            <consortium name="The Broad Institute Genomics Platform"/>
            <consortium name="The Broad Institute Genome Sequencing Center for Infectious Disease"/>
            <person name="Wu L."/>
            <person name="Ma J."/>
        </authorList>
    </citation>
    <scope>NUCLEOTIDE SEQUENCE [LARGE SCALE GENOMIC DNA]</scope>
    <source>
        <strain evidence="11">JCM 1365</strain>
    </source>
</reference>
<evidence type="ECO:0000313" key="10">
    <source>
        <dbReference type="EMBL" id="GGM92706.1"/>
    </source>
</evidence>
<feature type="transmembrane region" description="Helical" evidence="9">
    <location>
        <begin position="427"/>
        <end position="460"/>
    </location>
</feature>
<keyword evidence="11" id="KW-1185">Reference proteome</keyword>
<proteinExistence type="inferred from homology"/>
<feature type="transmembrane region" description="Helical" evidence="9">
    <location>
        <begin position="356"/>
        <end position="375"/>
    </location>
</feature>
<feature type="transmembrane region" description="Helical" evidence="9">
    <location>
        <begin position="316"/>
        <end position="336"/>
    </location>
</feature>
<dbReference type="RefSeq" id="WP_156035112.1">
    <property type="nucleotide sequence ID" value="NZ_BMNZ01000003.1"/>
</dbReference>
<dbReference type="Pfam" id="PF02447">
    <property type="entry name" value="GntP_permease"/>
    <property type="match status" value="2"/>
</dbReference>
<feature type="transmembrane region" description="Helical" evidence="9">
    <location>
        <begin position="509"/>
        <end position="533"/>
    </location>
</feature>
<evidence type="ECO:0000256" key="4">
    <source>
        <dbReference type="ARBA" id="ARBA00022692"/>
    </source>
</evidence>
<protein>
    <submittedName>
        <fullName evidence="10">Gluconate:H+ symporter, GntP family protein</fullName>
    </submittedName>
</protein>
<feature type="compositionally biased region" description="Gly residues" evidence="8">
    <location>
        <begin position="265"/>
        <end position="275"/>
    </location>
</feature>
<keyword evidence="4 9" id="KW-0812">Transmembrane</keyword>
<comment type="similarity">
    <text evidence="7">Belongs to the GntP permease family.</text>
</comment>
<dbReference type="EMBL" id="BMNZ01000003">
    <property type="protein sequence ID" value="GGM92706.1"/>
    <property type="molecule type" value="Genomic_DNA"/>
</dbReference>
<feature type="transmembrane region" description="Helical" evidence="9">
    <location>
        <begin position="165"/>
        <end position="183"/>
    </location>
</feature>
<evidence type="ECO:0000256" key="5">
    <source>
        <dbReference type="ARBA" id="ARBA00022989"/>
    </source>
</evidence>
<evidence type="ECO:0000256" key="7">
    <source>
        <dbReference type="ARBA" id="ARBA00049663"/>
    </source>
</evidence>
<keyword evidence="5 9" id="KW-1133">Transmembrane helix</keyword>
<sequence length="534" mass="53901">MIVHPALTAVTSLPRLPAAPPDIPYAGDGQLVAACILGILAVVLLITLGKVHPFLSLMLGSAVLGAVATMPPGDIVASFLDGFGSTSGSVGVLIALGAMIGKLLEDSGGANRIVSTMVGSVGPGRLPWVMALIAAILGLPLFFEVGVVLLVPVILLVARRTGLSLMKLGIPALAGLSVLHGLVPPHPGPLTAIGLLNADLGRTLLYGIIIAIPTVVVAGPVLAHYVDRWVPKFVDADSRVLVPVGSGGSGADGASRAQAAERGGANRGGRGGVGVPDGPAPGNEGATPSDRGRGGAVAGFDDLEAPLDPGRRRVSFAAAIVGITLPVVLMLIDAIAKLLVTDKKSGVRTVIDFFGTPTVALLIAVLFCYIVLGLGSGMKKDQVSASVGASLPPIAAIILIVAAGGGFKQTLIDAGVGNVIKDWATGVNISVLLLGWLVAVLIRLGTGSATVATITAAGIVGPLAATLTTSHLALLVLAIGCGSLFFSHVNDAGFWLVKEYFGLTVGETIKSWSVMETVISVFGFALVMLLSLVV</sequence>
<accession>A0ABQ2HXJ2</accession>
<feature type="region of interest" description="Disordered" evidence="8">
    <location>
        <begin position="246"/>
        <end position="293"/>
    </location>
</feature>
<keyword evidence="2" id="KW-0813">Transport</keyword>
<evidence type="ECO:0000256" key="8">
    <source>
        <dbReference type="SAM" id="MobiDB-lite"/>
    </source>
</evidence>
<gene>
    <name evidence="10" type="ORF">GCM10009721_18090</name>
</gene>
<comment type="caution">
    <text evidence="10">The sequence shown here is derived from an EMBL/GenBank/DDBJ whole genome shotgun (WGS) entry which is preliminary data.</text>
</comment>
<dbReference type="InterPro" id="IPR003474">
    <property type="entry name" value="Glcn_transporter"/>
</dbReference>
<feature type="transmembrane region" description="Helical" evidence="9">
    <location>
        <begin position="128"/>
        <end position="158"/>
    </location>
</feature>
<evidence type="ECO:0000256" key="1">
    <source>
        <dbReference type="ARBA" id="ARBA00004651"/>
    </source>
</evidence>
<keyword evidence="6 9" id="KW-0472">Membrane</keyword>
<name>A0ABQ2HXJ2_9MICO</name>
<feature type="transmembrane region" description="Helical" evidence="9">
    <location>
        <begin position="203"/>
        <end position="223"/>
    </location>
</feature>
<feature type="compositionally biased region" description="Low complexity" evidence="8">
    <location>
        <begin position="252"/>
        <end position="263"/>
    </location>
</feature>
<feature type="transmembrane region" description="Helical" evidence="9">
    <location>
        <begin position="387"/>
        <end position="407"/>
    </location>
</feature>
<evidence type="ECO:0000256" key="6">
    <source>
        <dbReference type="ARBA" id="ARBA00023136"/>
    </source>
</evidence>
<evidence type="ECO:0000256" key="2">
    <source>
        <dbReference type="ARBA" id="ARBA00022448"/>
    </source>
</evidence>
<dbReference type="Proteomes" id="UP000623461">
    <property type="component" value="Unassembled WGS sequence"/>
</dbReference>
<comment type="subcellular location">
    <subcellularLocation>
        <location evidence="1">Cell membrane</location>
        <topology evidence="1">Multi-pass membrane protein</topology>
    </subcellularLocation>
</comment>
<evidence type="ECO:0000313" key="11">
    <source>
        <dbReference type="Proteomes" id="UP000623461"/>
    </source>
</evidence>
<keyword evidence="3" id="KW-1003">Cell membrane</keyword>
<dbReference type="PANTHER" id="PTHR30354">
    <property type="entry name" value="GNT FAMILY GLUCONATE TRANSPORTER"/>
    <property type="match status" value="1"/>
</dbReference>